<reference evidence="2 3" key="1">
    <citation type="journal article" date="2018" name="Genome Biol. Evol.">
        <title>Multiple Roots of Fruiting Body Formation in Amoebozoa.</title>
        <authorList>
            <person name="Hillmann F."/>
            <person name="Forbes G."/>
            <person name="Novohradska S."/>
            <person name="Ferling I."/>
            <person name="Riege K."/>
            <person name="Groth M."/>
            <person name="Westermann M."/>
            <person name="Marz M."/>
            <person name="Spaller T."/>
            <person name="Winckler T."/>
            <person name="Schaap P."/>
            <person name="Glockner G."/>
        </authorList>
    </citation>
    <scope>NUCLEOTIDE SEQUENCE [LARGE SCALE GENOMIC DNA]</scope>
    <source>
        <strain evidence="2 3">Jena</strain>
    </source>
</reference>
<feature type="compositionally biased region" description="Low complexity" evidence="1">
    <location>
        <begin position="295"/>
        <end position="306"/>
    </location>
</feature>
<gene>
    <name evidence="2" type="ORF">PROFUN_12500</name>
</gene>
<accession>A0A2P6N7A0</accession>
<dbReference type="InParanoid" id="A0A2P6N7A0"/>
<protein>
    <submittedName>
        <fullName evidence="2">Uncharacterized protein</fullName>
    </submittedName>
</protein>
<name>A0A2P6N7A0_9EUKA</name>
<dbReference type="AlphaFoldDB" id="A0A2P6N7A0"/>
<sequence length="576" mass="64968">MLASCEQFVNSLQNICKLLCVTSTLCTVLPRYKVTRRVRACAINAPHKNLHKSNIMQIHQRVSLHLECMLYFLATVDPFGVTSIYLGEIEFEPGLVGIPKRKFPQNSPGSPDAHGSMKEVRLLRVLVEMTAKRKQWSTMGTRGARERCPHDDLMELLVKEGFLPISGDHAQVFGPHLYLYRLRLERPQISSVADHSYLKYTKGKFIRSDMPYTATHPNRALLNNIIRGHSGNGYNSTFRGKAADGILTDTTVSDATIDSWCADAQVANTDALWEELRDAIVPPPAQTAPAGPLRGSTGLSGSSSHSGEAKLDKILEMMIEDRQERKSIPFSKITAGKITDALEGHIYRKPEVFKTDRDRIKSKVDPFTWITGRASSETAQTPEVLKWFQRNIKPVGGFKWRDMSQGVSMRLPIGGWYCQNSIIADITVDYVFKGKTDLQLSEGDEVDTAIMIVQLKKNIMCQIETLAACRLSMYPVVGVLTDTENWVFYWMGSQNILNYHKLEGTIGGVNLALSVIHNFVEVQERQESGDDIPFTFPPRISKEHMDRNMDLLPDLDICDQMAVFRDYYEKQLSHYT</sequence>
<evidence type="ECO:0000313" key="3">
    <source>
        <dbReference type="Proteomes" id="UP000241769"/>
    </source>
</evidence>
<organism evidence="2 3">
    <name type="scientific">Planoprotostelium fungivorum</name>
    <dbReference type="NCBI Taxonomy" id="1890364"/>
    <lineage>
        <taxon>Eukaryota</taxon>
        <taxon>Amoebozoa</taxon>
        <taxon>Evosea</taxon>
        <taxon>Variosea</taxon>
        <taxon>Cavosteliida</taxon>
        <taxon>Cavosteliaceae</taxon>
        <taxon>Planoprotostelium</taxon>
    </lineage>
</organism>
<evidence type="ECO:0000313" key="2">
    <source>
        <dbReference type="EMBL" id="PRP79828.1"/>
    </source>
</evidence>
<dbReference type="Proteomes" id="UP000241769">
    <property type="component" value="Unassembled WGS sequence"/>
</dbReference>
<feature type="region of interest" description="Disordered" evidence="1">
    <location>
        <begin position="283"/>
        <end position="307"/>
    </location>
</feature>
<comment type="caution">
    <text evidence="2">The sequence shown here is derived from an EMBL/GenBank/DDBJ whole genome shotgun (WGS) entry which is preliminary data.</text>
</comment>
<dbReference type="EMBL" id="MDYQ01000169">
    <property type="protein sequence ID" value="PRP79828.1"/>
    <property type="molecule type" value="Genomic_DNA"/>
</dbReference>
<keyword evidence="3" id="KW-1185">Reference proteome</keyword>
<proteinExistence type="predicted"/>
<evidence type="ECO:0000256" key="1">
    <source>
        <dbReference type="SAM" id="MobiDB-lite"/>
    </source>
</evidence>